<dbReference type="AlphaFoldDB" id="A0AAD9GHT7"/>
<name>A0AAD9GHT7_9STRA</name>
<gene>
    <name evidence="1" type="ORF">P3T76_008830</name>
</gene>
<dbReference type="EMBL" id="JASMQC010000017">
    <property type="protein sequence ID" value="KAK1938755.1"/>
    <property type="molecule type" value="Genomic_DNA"/>
</dbReference>
<protein>
    <submittedName>
        <fullName evidence="1">Uncharacterized protein</fullName>
    </submittedName>
</protein>
<dbReference type="Proteomes" id="UP001259832">
    <property type="component" value="Unassembled WGS sequence"/>
</dbReference>
<reference evidence="1" key="1">
    <citation type="submission" date="2023-08" db="EMBL/GenBank/DDBJ databases">
        <title>Reference Genome Resource for the Citrus Pathogen Phytophthora citrophthora.</title>
        <authorList>
            <person name="Moller H."/>
            <person name="Coetzee B."/>
            <person name="Rose L.J."/>
            <person name="Van Niekerk J.M."/>
        </authorList>
    </citation>
    <scope>NUCLEOTIDE SEQUENCE</scope>
    <source>
        <strain evidence="1">STE-U-9442</strain>
    </source>
</reference>
<evidence type="ECO:0000313" key="1">
    <source>
        <dbReference type="EMBL" id="KAK1938755.1"/>
    </source>
</evidence>
<accession>A0AAD9GHT7</accession>
<comment type="caution">
    <text evidence="1">The sequence shown here is derived from an EMBL/GenBank/DDBJ whole genome shotgun (WGS) entry which is preliminary data.</text>
</comment>
<evidence type="ECO:0000313" key="2">
    <source>
        <dbReference type="Proteomes" id="UP001259832"/>
    </source>
</evidence>
<proteinExistence type="predicted"/>
<organism evidence="1 2">
    <name type="scientific">Phytophthora citrophthora</name>
    <dbReference type="NCBI Taxonomy" id="4793"/>
    <lineage>
        <taxon>Eukaryota</taxon>
        <taxon>Sar</taxon>
        <taxon>Stramenopiles</taxon>
        <taxon>Oomycota</taxon>
        <taxon>Peronosporomycetes</taxon>
        <taxon>Peronosporales</taxon>
        <taxon>Peronosporaceae</taxon>
        <taxon>Phytophthora</taxon>
    </lineage>
</organism>
<sequence>MCFLVDKFVDAYSAAANGGAAVPAPPPPPFQIPDSLTRDSFKRAILSYSQVGAAGPYGLTCLPCDFPEVTTAAVRLERFDRHPWTQHIIGVGGAENVLPVGDLLMFKDRTDTLVPAREPLSTSVWNH</sequence>
<keyword evidence="2" id="KW-1185">Reference proteome</keyword>